<organism evidence="4 5">
    <name type="scientific">Paenibacillus mendelii</name>
    <dbReference type="NCBI Taxonomy" id="206163"/>
    <lineage>
        <taxon>Bacteria</taxon>
        <taxon>Bacillati</taxon>
        <taxon>Bacillota</taxon>
        <taxon>Bacilli</taxon>
        <taxon>Bacillales</taxon>
        <taxon>Paenibacillaceae</taxon>
        <taxon>Paenibacillus</taxon>
    </lineage>
</organism>
<keyword evidence="2" id="KW-0732">Signal</keyword>
<evidence type="ECO:0000256" key="1">
    <source>
        <dbReference type="SAM" id="MobiDB-lite"/>
    </source>
</evidence>
<dbReference type="InterPro" id="IPR025711">
    <property type="entry name" value="PepSY"/>
</dbReference>
<keyword evidence="5" id="KW-1185">Reference proteome</keyword>
<feature type="signal peptide" evidence="2">
    <location>
        <begin position="1"/>
        <end position="24"/>
    </location>
</feature>
<feature type="region of interest" description="Disordered" evidence="1">
    <location>
        <begin position="90"/>
        <end position="126"/>
    </location>
</feature>
<sequence>MNKKIWIVSIAVATIIAGSGSAIAANNASTTISKDKAKEIALQAVPGTVTDIELEREHGISMYEVEINKKNSLEEVDVHIAADSGKVLSIVNDDDDHDDDDRKAAGGDSKTQGGEPSSSAAEGTQKVITKEQASKLASTAVKGQVLQVKSDWDDGIQQYEVKIKTNEGIAEVELAAVDGTVLSIDYDDHDDDDD</sequence>
<feature type="domain" description="PepSY" evidence="3">
    <location>
        <begin position="32"/>
        <end position="90"/>
    </location>
</feature>
<dbReference type="RefSeq" id="WP_204815428.1">
    <property type="nucleotide sequence ID" value="NZ_JANHOF010000001.1"/>
</dbReference>
<dbReference type="EMBL" id="JBHLVF010000041">
    <property type="protein sequence ID" value="MFC0394271.1"/>
    <property type="molecule type" value="Genomic_DNA"/>
</dbReference>
<dbReference type="Pfam" id="PF03413">
    <property type="entry name" value="PepSY"/>
    <property type="match status" value="2"/>
</dbReference>
<gene>
    <name evidence="4" type="ORF">ACFFJ8_23270</name>
</gene>
<comment type="caution">
    <text evidence="4">The sequence shown here is derived from an EMBL/GenBank/DDBJ whole genome shotgun (WGS) entry which is preliminary data.</text>
</comment>
<dbReference type="Gene3D" id="3.10.450.40">
    <property type="match status" value="2"/>
</dbReference>
<evidence type="ECO:0000313" key="4">
    <source>
        <dbReference type="EMBL" id="MFC0394271.1"/>
    </source>
</evidence>
<feature type="compositionally biased region" description="Polar residues" evidence="1">
    <location>
        <begin position="109"/>
        <end position="122"/>
    </location>
</feature>
<evidence type="ECO:0000259" key="3">
    <source>
        <dbReference type="Pfam" id="PF03413"/>
    </source>
</evidence>
<evidence type="ECO:0000256" key="2">
    <source>
        <dbReference type="SAM" id="SignalP"/>
    </source>
</evidence>
<feature type="chain" id="PRO_5047341520" evidence="2">
    <location>
        <begin position="25"/>
        <end position="194"/>
    </location>
</feature>
<evidence type="ECO:0000313" key="5">
    <source>
        <dbReference type="Proteomes" id="UP001589818"/>
    </source>
</evidence>
<accession>A0ABV6JEQ4</accession>
<reference evidence="4 5" key="1">
    <citation type="submission" date="2024-09" db="EMBL/GenBank/DDBJ databases">
        <authorList>
            <person name="Sun Q."/>
            <person name="Mori K."/>
        </authorList>
    </citation>
    <scope>NUCLEOTIDE SEQUENCE [LARGE SCALE GENOMIC DNA]</scope>
    <source>
        <strain evidence="4 5">CCM 4839</strain>
    </source>
</reference>
<feature type="domain" description="PepSY" evidence="3">
    <location>
        <begin position="128"/>
        <end position="184"/>
    </location>
</feature>
<proteinExistence type="predicted"/>
<protein>
    <submittedName>
        <fullName evidence="4">PepSY domain-containing protein</fullName>
    </submittedName>
</protein>
<name>A0ABV6JEQ4_9BACL</name>
<dbReference type="Proteomes" id="UP001589818">
    <property type="component" value="Unassembled WGS sequence"/>
</dbReference>